<feature type="domain" description="Peptidase S8/S53" evidence="7">
    <location>
        <begin position="166"/>
        <end position="387"/>
    </location>
</feature>
<dbReference type="InterPro" id="IPR036852">
    <property type="entry name" value="Peptidase_S8/S53_dom_sf"/>
</dbReference>
<comment type="caution">
    <text evidence="8">The sequence shown here is derived from an EMBL/GenBank/DDBJ whole genome shotgun (WGS) entry which is preliminary data.</text>
</comment>
<evidence type="ECO:0000256" key="6">
    <source>
        <dbReference type="SAM" id="MobiDB-lite"/>
    </source>
</evidence>
<dbReference type="PROSITE" id="PS00138">
    <property type="entry name" value="SUBTILASE_SER"/>
    <property type="match status" value="1"/>
</dbReference>
<feature type="region of interest" description="Disordered" evidence="6">
    <location>
        <begin position="702"/>
        <end position="735"/>
    </location>
</feature>
<feature type="active site" description="Charge relay system" evidence="5">
    <location>
        <position position="175"/>
    </location>
</feature>
<evidence type="ECO:0000256" key="5">
    <source>
        <dbReference type="PROSITE-ProRule" id="PRU01240"/>
    </source>
</evidence>
<dbReference type="EMBL" id="JACOMF010000002">
    <property type="protein sequence ID" value="MBC4014084.1"/>
    <property type="molecule type" value="Genomic_DNA"/>
</dbReference>
<keyword evidence="9" id="KW-1185">Reference proteome</keyword>
<dbReference type="PROSITE" id="PS51892">
    <property type="entry name" value="SUBTILASE"/>
    <property type="match status" value="1"/>
</dbReference>
<dbReference type="Proteomes" id="UP000600101">
    <property type="component" value="Unassembled WGS sequence"/>
</dbReference>
<proteinExistence type="inferred from homology"/>
<dbReference type="PRINTS" id="PR00723">
    <property type="entry name" value="SUBTILISIN"/>
</dbReference>
<keyword evidence="4 5" id="KW-0720">Serine protease</keyword>
<evidence type="ECO:0000313" key="9">
    <source>
        <dbReference type="Proteomes" id="UP000600101"/>
    </source>
</evidence>
<feature type="active site" description="Charge relay system" evidence="5">
    <location>
        <position position="608"/>
    </location>
</feature>
<evidence type="ECO:0000259" key="7">
    <source>
        <dbReference type="Pfam" id="PF00082"/>
    </source>
</evidence>
<evidence type="ECO:0000256" key="1">
    <source>
        <dbReference type="ARBA" id="ARBA00011073"/>
    </source>
</evidence>
<evidence type="ECO:0000313" key="8">
    <source>
        <dbReference type="EMBL" id="MBC4014084.1"/>
    </source>
</evidence>
<keyword evidence="3 5" id="KW-0378">Hydrolase</keyword>
<dbReference type="InterPro" id="IPR050131">
    <property type="entry name" value="Peptidase_S8_subtilisin-like"/>
</dbReference>
<protein>
    <submittedName>
        <fullName evidence="8">S8 family serine peptidase</fullName>
    </submittedName>
</protein>
<organism evidence="8 9">
    <name type="scientific">Siccirubricoccus deserti</name>
    <dbReference type="NCBI Taxonomy" id="2013562"/>
    <lineage>
        <taxon>Bacteria</taxon>
        <taxon>Pseudomonadati</taxon>
        <taxon>Pseudomonadota</taxon>
        <taxon>Alphaproteobacteria</taxon>
        <taxon>Acetobacterales</taxon>
        <taxon>Roseomonadaceae</taxon>
        <taxon>Siccirubricoccus</taxon>
    </lineage>
</organism>
<feature type="active site" description="Charge relay system" evidence="5">
    <location>
        <position position="265"/>
    </location>
</feature>
<accession>A0A9X0QUK0</accession>
<sequence>MASLALRCVADDPERLAWLDRDKSGPRLAMMVARVEGRARGAVARVFVRSRRFPFGADGAPILPGLDPGFVTDVATGEVFAHGQRPAAESPGGYLYTTRVRLTEAAPSGADPGIIPLRRLLEADHVQWVREAQRLRAQLNWSLPEIGVPHLGAQDAARGVSGGHAGAGVIIGVADYGIDFAHPNFRHGLGGQGGTRLLALWDQNGEVPGRDGLPRGRVIGPGAINAALQAPGCPYAALGYHPHDNYYAGRSPEEGRAIAAAEGAHGTHVLDIAAGNGAATGLPGVAPEAGLVFVQLPRFDWQDPGDLAQGAWVYEAAAFIFAQAAEARMPAVVNLSLTTNTGTHDGTNPVEVALTALLRAPGRAVVVCAGNERTSRTHSTGIASPGRPQTLVWRQPARDAIPNQLLVCHADASALRLTLTPPGAEAETVELLASAEADGEYELRWGDTAIGTVVTRNGRRPAGLDVAPDAEMLRQVVITMLPDLDTKADDWRLAVMAEGGPVQFHAWIERDDPDQSWFPEDAAPSHTLGSLASADDVIVVGAYDALAPLHRPAATFSSEGPTRDGRQKPDLIAPGVGILAARSTGGAARRQPGRMPGLAAGIVGSGTSQAAPHVAGAVALLFAAAGKRAMELRGTDLRDLLRDTARRDGLTPGRPGWDPHSGCGRLAVQAALMTLSERLGSMNGTPAATKAEAVTEEVAAGVLDGVPVGPPIDAPAPRKSGAPGGAVSGPEPGQA</sequence>
<dbReference type="PANTHER" id="PTHR43806">
    <property type="entry name" value="PEPTIDASE S8"/>
    <property type="match status" value="1"/>
</dbReference>
<dbReference type="Gene3D" id="3.40.50.200">
    <property type="entry name" value="Peptidase S8/S53 domain"/>
    <property type="match status" value="1"/>
</dbReference>
<evidence type="ECO:0000256" key="4">
    <source>
        <dbReference type="ARBA" id="ARBA00022825"/>
    </source>
</evidence>
<dbReference type="SUPFAM" id="SSF52743">
    <property type="entry name" value="Subtilisin-like"/>
    <property type="match status" value="1"/>
</dbReference>
<dbReference type="GO" id="GO:0006508">
    <property type="term" value="P:proteolysis"/>
    <property type="evidence" value="ECO:0007669"/>
    <property type="project" value="UniProtKB-KW"/>
</dbReference>
<feature type="domain" description="Peptidase S8/S53" evidence="7">
    <location>
        <begin position="526"/>
        <end position="660"/>
    </location>
</feature>
<reference evidence="8" key="1">
    <citation type="submission" date="2020-08" db="EMBL/GenBank/DDBJ databases">
        <authorList>
            <person name="Hu Y."/>
            <person name="Nguyen S.V."/>
            <person name="Li F."/>
            <person name="Fanning S."/>
        </authorList>
    </citation>
    <scope>NUCLEOTIDE SEQUENCE</scope>
    <source>
        <strain evidence="8">SYSU D8009</strain>
    </source>
</reference>
<gene>
    <name evidence="8" type="ORF">H7965_02010</name>
</gene>
<evidence type="ECO:0000256" key="2">
    <source>
        <dbReference type="ARBA" id="ARBA00022670"/>
    </source>
</evidence>
<dbReference type="GO" id="GO:0004252">
    <property type="term" value="F:serine-type endopeptidase activity"/>
    <property type="evidence" value="ECO:0007669"/>
    <property type="project" value="UniProtKB-UniRule"/>
</dbReference>
<dbReference type="PANTHER" id="PTHR43806:SF11">
    <property type="entry name" value="CEREVISIN-RELATED"/>
    <property type="match status" value="1"/>
</dbReference>
<dbReference type="InterPro" id="IPR015500">
    <property type="entry name" value="Peptidase_S8_subtilisin-rel"/>
</dbReference>
<dbReference type="Pfam" id="PF00082">
    <property type="entry name" value="Peptidase_S8"/>
    <property type="match status" value="2"/>
</dbReference>
<dbReference type="Gene3D" id="2.60.120.1290">
    <property type="match status" value="1"/>
</dbReference>
<comment type="similarity">
    <text evidence="1 5">Belongs to the peptidase S8 family.</text>
</comment>
<dbReference type="InterPro" id="IPR023828">
    <property type="entry name" value="Peptidase_S8_Ser-AS"/>
</dbReference>
<keyword evidence="2 5" id="KW-0645">Protease</keyword>
<evidence type="ECO:0000256" key="3">
    <source>
        <dbReference type="ARBA" id="ARBA00022801"/>
    </source>
</evidence>
<dbReference type="AlphaFoldDB" id="A0A9X0QUK0"/>
<dbReference type="RefSeq" id="WP_186768862.1">
    <property type="nucleotide sequence ID" value="NZ_JACOMF010000002.1"/>
</dbReference>
<name>A0A9X0QUK0_9PROT</name>
<dbReference type="InterPro" id="IPR000209">
    <property type="entry name" value="Peptidase_S8/S53_dom"/>
</dbReference>